<dbReference type="Proteomes" id="UP000027138">
    <property type="component" value="Unassembled WGS sequence"/>
</dbReference>
<keyword evidence="1" id="KW-0472">Membrane</keyword>
<protein>
    <submittedName>
        <fullName evidence="2">Uncharacterized protein</fullName>
    </submittedName>
</protein>
<evidence type="ECO:0000313" key="2">
    <source>
        <dbReference type="EMBL" id="KDP22060.1"/>
    </source>
</evidence>
<sequence length="427" mass="49772">MLSDHIIDVENLSISIGKDLEALHPLSDECCIYKVPKILYRLNEVAYTPQVVSIGPFHHGKPELQLMEEHKRRYTKEFLQLSTSHVSVKEYVEFIKKREKRLRNSYAETIQLNPQDFVKMILTDAAFLIMVLLKFSCPELQSSNDRIYSRPWMSRDVRYDILLLENQLPFFILEDLYDVSGIPNKLQKPGLSMIKLVHSFFKIKWGYWVLDDVLEKQNFLETKHLLDFLRICQQPLNLQAGNKIKSDVTWYAPSVTELYRAGVKFELASSKNLLDIEFRDGILKLPVLKMTNRSEILLRNLQAFEQCHCKDKYLNDYIALISTLVETAEDVKIMAENGIIQNRLRHNDSLSTLFNYLAKGNFVSRKSFYFSNIVEALNLYCKNPWHKWKATLKQDYFNNPWAGISVLAAFILLMLTVVQTVCSLLQI</sequence>
<dbReference type="PANTHER" id="PTHR31170:SF17">
    <property type="match status" value="1"/>
</dbReference>
<keyword evidence="1" id="KW-0812">Transmembrane</keyword>
<evidence type="ECO:0000313" key="3">
    <source>
        <dbReference type="Proteomes" id="UP000027138"/>
    </source>
</evidence>
<evidence type="ECO:0000256" key="1">
    <source>
        <dbReference type="SAM" id="Phobius"/>
    </source>
</evidence>
<feature type="transmembrane region" description="Helical" evidence="1">
    <location>
        <begin position="401"/>
        <end position="425"/>
    </location>
</feature>
<dbReference type="AlphaFoldDB" id="A0A067JPY4"/>
<keyword evidence="1" id="KW-1133">Transmembrane helix</keyword>
<dbReference type="Pfam" id="PF03140">
    <property type="entry name" value="DUF247"/>
    <property type="match status" value="1"/>
</dbReference>
<dbReference type="OrthoDB" id="672127at2759"/>
<proteinExistence type="predicted"/>
<dbReference type="InterPro" id="IPR004158">
    <property type="entry name" value="DUF247_pln"/>
</dbReference>
<name>A0A067JPY4_JATCU</name>
<dbReference type="KEGG" id="jcu:105648803"/>
<organism evidence="2 3">
    <name type="scientific">Jatropha curcas</name>
    <name type="common">Barbados nut</name>
    <dbReference type="NCBI Taxonomy" id="180498"/>
    <lineage>
        <taxon>Eukaryota</taxon>
        <taxon>Viridiplantae</taxon>
        <taxon>Streptophyta</taxon>
        <taxon>Embryophyta</taxon>
        <taxon>Tracheophyta</taxon>
        <taxon>Spermatophyta</taxon>
        <taxon>Magnoliopsida</taxon>
        <taxon>eudicotyledons</taxon>
        <taxon>Gunneridae</taxon>
        <taxon>Pentapetalae</taxon>
        <taxon>rosids</taxon>
        <taxon>fabids</taxon>
        <taxon>Malpighiales</taxon>
        <taxon>Euphorbiaceae</taxon>
        <taxon>Crotonoideae</taxon>
        <taxon>Jatropheae</taxon>
        <taxon>Jatropha</taxon>
    </lineage>
</organism>
<accession>A0A067JPY4</accession>
<dbReference type="EMBL" id="KK915447">
    <property type="protein sequence ID" value="KDP22060.1"/>
    <property type="molecule type" value="Genomic_DNA"/>
</dbReference>
<keyword evidence="3" id="KW-1185">Reference proteome</keyword>
<reference evidence="2 3" key="1">
    <citation type="journal article" date="2014" name="PLoS ONE">
        <title>Global Analysis of Gene Expression Profiles in Physic Nut (Jatropha curcas L.) Seedlings Exposed to Salt Stress.</title>
        <authorList>
            <person name="Zhang L."/>
            <person name="Zhang C."/>
            <person name="Wu P."/>
            <person name="Chen Y."/>
            <person name="Li M."/>
            <person name="Jiang H."/>
            <person name="Wu G."/>
        </authorList>
    </citation>
    <scope>NUCLEOTIDE SEQUENCE [LARGE SCALE GENOMIC DNA]</scope>
    <source>
        <strain evidence="3">cv. GZQX0401</strain>
        <tissue evidence="2">Young leaves</tissue>
    </source>
</reference>
<dbReference type="STRING" id="180498.A0A067JPY4"/>
<dbReference type="PANTHER" id="PTHR31170">
    <property type="entry name" value="BNAC04G53230D PROTEIN"/>
    <property type="match status" value="1"/>
</dbReference>
<gene>
    <name evidence="2" type="ORF">JCGZ_25891</name>
</gene>